<dbReference type="PANTHER" id="PTHR34858">
    <property type="entry name" value="CYSO-CYSTEINE PEPTIDASE"/>
    <property type="match status" value="1"/>
</dbReference>
<evidence type="ECO:0000313" key="7">
    <source>
        <dbReference type="EMBL" id="SCB73132.1"/>
    </source>
</evidence>
<dbReference type="GO" id="GO:0008270">
    <property type="term" value="F:zinc ion binding"/>
    <property type="evidence" value="ECO:0007669"/>
    <property type="project" value="TreeGrafter"/>
</dbReference>
<organism evidence="7 8">
    <name type="scientific">[Bacillus] enclensis</name>
    <dbReference type="NCBI Taxonomy" id="1402860"/>
    <lineage>
        <taxon>Bacteria</taxon>
        <taxon>Bacillati</taxon>
        <taxon>Bacillota</taxon>
        <taxon>Bacilli</taxon>
        <taxon>Bacillales</taxon>
        <taxon>Bacillaceae</taxon>
        <taxon>Rossellomorea</taxon>
    </lineage>
</organism>
<sequence>MATEICRMRNVDRSPVSFSMSENEISRAFKGFKNRDEEWMAIYHSHPTDRAYPSQEDILFHNYPEIPYIIVSLVQNKPAVRCFLIENSLVTELKIELV</sequence>
<evidence type="ECO:0000256" key="3">
    <source>
        <dbReference type="ARBA" id="ARBA00022801"/>
    </source>
</evidence>
<keyword evidence="5" id="KW-0482">Metalloprotease</keyword>
<dbReference type="SUPFAM" id="SSF102712">
    <property type="entry name" value="JAB1/MPN domain"/>
    <property type="match status" value="1"/>
</dbReference>
<gene>
    <name evidence="7" type="ORF">GA0061094_0124</name>
</gene>
<dbReference type="Proteomes" id="UP000181997">
    <property type="component" value="Unassembled WGS sequence"/>
</dbReference>
<keyword evidence="1" id="KW-0645">Protease</keyword>
<evidence type="ECO:0000259" key="6">
    <source>
        <dbReference type="Pfam" id="PF14464"/>
    </source>
</evidence>
<evidence type="ECO:0000313" key="8">
    <source>
        <dbReference type="Proteomes" id="UP000181997"/>
    </source>
</evidence>
<keyword evidence="8" id="KW-1185">Reference proteome</keyword>
<proteinExistence type="predicted"/>
<dbReference type="GO" id="GO:0008235">
    <property type="term" value="F:metalloexopeptidase activity"/>
    <property type="evidence" value="ECO:0007669"/>
    <property type="project" value="TreeGrafter"/>
</dbReference>
<keyword evidence="4" id="KW-0862">Zinc</keyword>
<dbReference type="AlphaFoldDB" id="A0A1C3YSY0"/>
<keyword evidence="3" id="KW-0378">Hydrolase</keyword>
<dbReference type="GO" id="GO:0006508">
    <property type="term" value="P:proteolysis"/>
    <property type="evidence" value="ECO:0007669"/>
    <property type="project" value="UniProtKB-KW"/>
</dbReference>
<dbReference type="Pfam" id="PF14464">
    <property type="entry name" value="Prok-JAB"/>
    <property type="match status" value="1"/>
</dbReference>
<dbReference type="CDD" id="cd08070">
    <property type="entry name" value="MPN_like"/>
    <property type="match status" value="1"/>
</dbReference>
<dbReference type="EMBL" id="FMAU01000001">
    <property type="protein sequence ID" value="SCB73132.1"/>
    <property type="molecule type" value="Genomic_DNA"/>
</dbReference>
<name>A0A1C3YSY0_9BACI</name>
<evidence type="ECO:0000256" key="4">
    <source>
        <dbReference type="ARBA" id="ARBA00022833"/>
    </source>
</evidence>
<keyword evidence="2" id="KW-0479">Metal-binding</keyword>
<dbReference type="InterPro" id="IPR051929">
    <property type="entry name" value="VirAsm_ModProt"/>
</dbReference>
<dbReference type="InterPro" id="IPR028090">
    <property type="entry name" value="JAB_dom_prok"/>
</dbReference>
<evidence type="ECO:0000256" key="2">
    <source>
        <dbReference type="ARBA" id="ARBA00022723"/>
    </source>
</evidence>
<evidence type="ECO:0000256" key="5">
    <source>
        <dbReference type="ARBA" id="ARBA00023049"/>
    </source>
</evidence>
<accession>A0A1C3YSY0</accession>
<feature type="domain" description="JAB" evidence="6">
    <location>
        <begin position="5"/>
        <end position="79"/>
    </location>
</feature>
<protein>
    <submittedName>
        <fullName evidence="7">JAB domain-containing protein</fullName>
    </submittedName>
</protein>
<reference evidence="8" key="1">
    <citation type="submission" date="2016-08" db="EMBL/GenBank/DDBJ databases">
        <authorList>
            <person name="Varghese N."/>
            <person name="Submissions Spin"/>
        </authorList>
    </citation>
    <scope>NUCLEOTIDE SEQUENCE [LARGE SCALE GENOMIC DNA]</scope>
    <source>
        <strain evidence="8">SGD-1123</strain>
    </source>
</reference>
<dbReference type="Gene3D" id="3.40.140.10">
    <property type="entry name" value="Cytidine Deaminase, domain 2"/>
    <property type="match status" value="1"/>
</dbReference>
<dbReference type="PANTHER" id="PTHR34858:SF1">
    <property type="entry name" value="CYSO-CYSTEINE PEPTIDASE"/>
    <property type="match status" value="1"/>
</dbReference>
<evidence type="ECO:0000256" key="1">
    <source>
        <dbReference type="ARBA" id="ARBA00022670"/>
    </source>
</evidence>